<keyword evidence="1" id="KW-0378">Hydrolase</keyword>
<dbReference type="InterPro" id="IPR029058">
    <property type="entry name" value="AB_hydrolase_fold"/>
</dbReference>
<organism evidence="3 4">
    <name type="scientific">Bradyrhizobium algeriense</name>
    <dbReference type="NCBI Taxonomy" id="634784"/>
    <lineage>
        <taxon>Bacteria</taxon>
        <taxon>Pseudomonadati</taxon>
        <taxon>Pseudomonadota</taxon>
        <taxon>Alphaproteobacteria</taxon>
        <taxon>Hyphomicrobiales</taxon>
        <taxon>Nitrobacteraceae</taxon>
        <taxon>Bradyrhizobium</taxon>
    </lineage>
</organism>
<name>A0ABU8BKJ1_9BRAD</name>
<evidence type="ECO:0000313" key="3">
    <source>
        <dbReference type="EMBL" id="MEH2558591.1"/>
    </source>
</evidence>
<keyword evidence="4" id="KW-1185">Reference proteome</keyword>
<comment type="caution">
    <text evidence="3">The sequence shown here is derived from an EMBL/GenBank/DDBJ whole genome shotgun (WGS) entry which is preliminary data.</text>
</comment>
<sequence>MQTINVNGYDMAYLDIGQGAGDGPPLVCVHGSLCDFRIWSSVLGPLTRRHRVIAPSLRHFFPDRWDGVGETYSTAQHVDDVIAFIEKLDTRPVDLMGHSRGGNICFRVAQRRPDLLRKLILAEPGGELDATLDPAYQPGPSPLAAQIATSAEAIVKGDIDGGLQIFLDALEGPGAWRRLPATPKQLLRDNATTLVGQTRDQRPLLSRADAEAIRTPTLFIGGANTKGAFPRVLHALAANVKGSRTEIIPNATHPMFEQAPQKYCEIVLTYLAED</sequence>
<evidence type="ECO:0000313" key="4">
    <source>
        <dbReference type="Proteomes" id="UP001364224"/>
    </source>
</evidence>
<evidence type="ECO:0000259" key="2">
    <source>
        <dbReference type="Pfam" id="PF12697"/>
    </source>
</evidence>
<dbReference type="EMBL" id="JAZHRV010000001">
    <property type="protein sequence ID" value="MEH2558591.1"/>
    <property type="molecule type" value="Genomic_DNA"/>
</dbReference>
<proteinExistence type="predicted"/>
<gene>
    <name evidence="3" type="ORF">V1286_006120</name>
</gene>
<dbReference type="PANTHER" id="PTHR43798">
    <property type="entry name" value="MONOACYLGLYCEROL LIPASE"/>
    <property type="match status" value="1"/>
</dbReference>
<dbReference type="PANTHER" id="PTHR43798:SF31">
    <property type="entry name" value="AB HYDROLASE SUPERFAMILY PROTEIN YCLE"/>
    <property type="match status" value="1"/>
</dbReference>
<reference evidence="3 4" key="1">
    <citation type="submission" date="2024-02" db="EMBL/GenBank/DDBJ databases">
        <title>Adaptive strategies in a cosmopolitan and abundant soil bacterium.</title>
        <authorList>
            <person name="Carini P."/>
        </authorList>
    </citation>
    <scope>NUCLEOTIDE SEQUENCE [LARGE SCALE GENOMIC DNA]</scope>
    <source>
        <strain evidence="3 4">AZCC 1608</strain>
    </source>
</reference>
<dbReference type="RefSeq" id="WP_334485737.1">
    <property type="nucleotide sequence ID" value="NZ_JAZHRV010000001.1"/>
</dbReference>
<accession>A0ABU8BKJ1</accession>
<dbReference type="Proteomes" id="UP001364224">
    <property type="component" value="Unassembled WGS sequence"/>
</dbReference>
<evidence type="ECO:0000256" key="1">
    <source>
        <dbReference type="ARBA" id="ARBA00022801"/>
    </source>
</evidence>
<dbReference type="Pfam" id="PF12697">
    <property type="entry name" value="Abhydrolase_6"/>
    <property type="match status" value="1"/>
</dbReference>
<feature type="domain" description="AB hydrolase-1" evidence="2">
    <location>
        <begin position="26"/>
        <end position="264"/>
    </location>
</feature>
<dbReference type="InterPro" id="IPR050266">
    <property type="entry name" value="AB_hydrolase_sf"/>
</dbReference>
<dbReference type="InterPro" id="IPR000073">
    <property type="entry name" value="AB_hydrolase_1"/>
</dbReference>
<dbReference type="SUPFAM" id="SSF53474">
    <property type="entry name" value="alpha/beta-Hydrolases"/>
    <property type="match status" value="1"/>
</dbReference>
<dbReference type="Gene3D" id="3.40.50.1820">
    <property type="entry name" value="alpha/beta hydrolase"/>
    <property type="match status" value="1"/>
</dbReference>
<protein>
    <submittedName>
        <fullName evidence="3">Pimeloyl-ACP methyl ester carboxylesterase</fullName>
    </submittedName>
</protein>